<accession>D6PK10</accession>
<reference evidence="1" key="1">
    <citation type="journal article" date="2010" name="ISME J.">
        <title>Metagenome of the Mediterranean deep chlorophyll maximum studied by direct and fosmid library 454 pyrosequencing.</title>
        <authorList>
            <person name="Ghai R."/>
            <person name="Martin-Cuadrado A.B."/>
            <person name="Molto A.G."/>
            <person name="Heredia I.G."/>
            <person name="Cabrera R."/>
            <person name="Martin J."/>
            <person name="Verdu M."/>
            <person name="Deschamps P."/>
            <person name="Moreira D."/>
            <person name="Lopez-Garcia P."/>
            <person name="Mira A."/>
            <person name="Rodriguez-Valera F."/>
        </authorList>
    </citation>
    <scope>NUCLEOTIDE SEQUENCE</scope>
</reference>
<sequence>MKRNNTVRKTSAPLEGYKRIKSSNGDVEKRPYIKTTLLMDGISKK</sequence>
<name>D6PK10_9ZZZZ</name>
<organism evidence="1">
    <name type="scientific">uncultured organism MedDCM-OCT-S04-C478</name>
    <dbReference type="NCBI Taxonomy" id="743617"/>
    <lineage>
        <taxon>unclassified sequences</taxon>
        <taxon>environmental samples</taxon>
    </lineage>
</organism>
<dbReference type="AlphaFoldDB" id="D6PK10"/>
<proteinExistence type="predicted"/>
<dbReference type="EMBL" id="GU943118">
    <property type="protein sequence ID" value="ADD96061.1"/>
    <property type="molecule type" value="Genomic_DNA"/>
</dbReference>
<protein>
    <submittedName>
        <fullName evidence="1">Uncharacterized protein</fullName>
    </submittedName>
</protein>
<evidence type="ECO:0000313" key="1">
    <source>
        <dbReference type="EMBL" id="ADD96061.1"/>
    </source>
</evidence>